<protein>
    <recommendedName>
        <fullName evidence="1">Antitoxin FitA-like ribbon-helix-helix domain-containing protein</fullName>
    </recommendedName>
</protein>
<evidence type="ECO:0000313" key="3">
    <source>
        <dbReference type="Proteomes" id="UP001611251"/>
    </source>
</evidence>
<organism evidence="2 3">
    <name type="scientific">Pantoea osteomyelitidis</name>
    <dbReference type="NCBI Taxonomy" id="3230026"/>
    <lineage>
        <taxon>Bacteria</taxon>
        <taxon>Pseudomonadati</taxon>
        <taxon>Pseudomonadota</taxon>
        <taxon>Gammaproteobacteria</taxon>
        <taxon>Enterobacterales</taxon>
        <taxon>Erwiniaceae</taxon>
        <taxon>Pantoea</taxon>
    </lineage>
</organism>
<evidence type="ECO:0000313" key="2">
    <source>
        <dbReference type="EMBL" id="MFH8133585.1"/>
    </source>
</evidence>
<dbReference type="Gene3D" id="1.10.1220.10">
    <property type="entry name" value="Met repressor-like"/>
    <property type="match status" value="1"/>
</dbReference>
<reference evidence="2 3" key="1">
    <citation type="submission" date="2024-08" db="EMBL/GenBank/DDBJ databases">
        <title>Pantoea ronii - a newly identified human opportunistic pathogen.</title>
        <authorList>
            <person name="Keidar-Friedman D."/>
            <person name="Sorek N."/>
            <person name="Leshin-Carmel D."/>
            <person name="Tsur A."/>
            <person name="Amsalem M."/>
            <person name="Tolkach D."/>
            <person name="Brosh-Nissimov T."/>
        </authorList>
    </citation>
    <scope>NUCLEOTIDE SEQUENCE [LARGE SCALE GENOMIC DNA]</scope>
    <source>
        <strain evidence="2 3">AA23256</strain>
    </source>
</reference>
<comment type="caution">
    <text evidence="2">The sequence shown here is derived from an EMBL/GenBank/DDBJ whole genome shotgun (WGS) entry which is preliminary data.</text>
</comment>
<gene>
    <name evidence="2" type="ORF">ABU178_05255</name>
</gene>
<proteinExistence type="predicted"/>
<sequence>MARITIRNLSDPVHQLLADAAVQHHRSTEAEIRFALQQYAASLQQPLTTAAPESTRQRWQRQTGQRIAQLFVRLRQDEVFAQGGRHDVPHLARAIGEDSPANLLDCIDGRAAASFDLLRRISLRFNCSESWLLSGAGTMFPWEALEGRYHAFFLGERDNEHAVFRLIRISGGRLDGTLLCIRYDNEHQHFSCGYIRQQFQLRAALNAEEAEHLSRFIRFLKTECANCQIEAYDFTATENLIDVGEHHPLWFMAQTRSEPAEWLRGLLRGDDKSGWLSAFPDCLQAIGALPFGNDEQTESEDNTWSAID</sequence>
<feature type="domain" description="Antitoxin FitA-like ribbon-helix-helix" evidence="1">
    <location>
        <begin position="2"/>
        <end position="39"/>
    </location>
</feature>
<dbReference type="SUPFAM" id="SSF47598">
    <property type="entry name" value="Ribbon-helix-helix"/>
    <property type="match status" value="1"/>
</dbReference>
<dbReference type="InterPro" id="IPR010985">
    <property type="entry name" value="Ribbon_hlx_hlx"/>
</dbReference>
<evidence type="ECO:0000259" key="1">
    <source>
        <dbReference type="Pfam" id="PF22513"/>
    </source>
</evidence>
<dbReference type="Pfam" id="PF22513">
    <property type="entry name" value="FitA-like_RHH"/>
    <property type="match status" value="1"/>
</dbReference>
<name>A0ABW7PUL1_9GAMM</name>
<dbReference type="EMBL" id="JBGFSN010000004">
    <property type="protein sequence ID" value="MFH8133585.1"/>
    <property type="molecule type" value="Genomic_DNA"/>
</dbReference>
<dbReference type="InterPro" id="IPR053853">
    <property type="entry name" value="FitA-like_RHH"/>
</dbReference>
<dbReference type="InterPro" id="IPR013321">
    <property type="entry name" value="Arc_rbn_hlx_hlx"/>
</dbReference>
<dbReference type="RefSeq" id="WP_397212681.1">
    <property type="nucleotide sequence ID" value="NZ_JBGFSN010000004.1"/>
</dbReference>
<accession>A0ABW7PUL1</accession>
<dbReference type="Proteomes" id="UP001611251">
    <property type="component" value="Unassembled WGS sequence"/>
</dbReference>
<keyword evidence="3" id="KW-1185">Reference proteome</keyword>